<feature type="compositionally biased region" description="Low complexity" evidence="1">
    <location>
        <begin position="40"/>
        <end position="51"/>
    </location>
</feature>
<feature type="region of interest" description="Disordered" evidence="1">
    <location>
        <begin position="34"/>
        <end position="66"/>
    </location>
</feature>
<comment type="caution">
    <text evidence="3">The sequence shown here is derived from an EMBL/GenBank/DDBJ whole genome shotgun (WGS) entry which is preliminary data.</text>
</comment>
<protein>
    <recommendedName>
        <fullName evidence="5">Lipoprotein</fullName>
    </recommendedName>
</protein>
<reference evidence="3 4" key="1">
    <citation type="submission" date="2019-06" db="EMBL/GenBank/DDBJ databases">
        <authorList>
            <person name="Livingstone P."/>
            <person name="Whitworth D."/>
        </authorList>
    </citation>
    <scope>NUCLEOTIDE SEQUENCE [LARGE SCALE GENOMIC DNA]</scope>
    <source>
        <strain evidence="3 4">AM401</strain>
    </source>
</reference>
<gene>
    <name evidence="3" type="ORF">FJV41_06920</name>
</gene>
<keyword evidence="2" id="KW-0732">Signal</keyword>
<evidence type="ECO:0000256" key="1">
    <source>
        <dbReference type="SAM" id="MobiDB-lite"/>
    </source>
</evidence>
<dbReference type="EMBL" id="VIFM01000018">
    <property type="protein sequence ID" value="TQF16746.1"/>
    <property type="molecule type" value="Genomic_DNA"/>
</dbReference>
<feature type="chain" id="PRO_5022159013" description="Lipoprotein" evidence="2">
    <location>
        <begin position="31"/>
        <end position="359"/>
    </location>
</feature>
<dbReference type="Proteomes" id="UP000315369">
    <property type="component" value="Unassembled WGS sequence"/>
</dbReference>
<organism evidence="3 4">
    <name type="scientific">Myxococcus llanfairpwllgwyngyllgogerychwyrndrobwllllantysiliogogogochensis</name>
    <dbReference type="NCBI Taxonomy" id="2590453"/>
    <lineage>
        <taxon>Bacteria</taxon>
        <taxon>Pseudomonadati</taxon>
        <taxon>Myxococcota</taxon>
        <taxon>Myxococcia</taxon>
        <taxon>Myxococcales</taxon>
        <taxon>Cystobacterineae</taxon>
        <taxon>Myxococcaceae</taxon>
        <taxon>Myxococcus</taxon>
    </lineage>
</organism>
<dbReference type="RefSeq" id="WP_141641614.1">
    <property type="nucleotide sequence ID" value="NZ_VIFM01000018.1"/>
</dbReference>
<proteinExistence type="predicted"/>
<keyword evidence="4" id="KW-1185">Reference proteome</keyword>
<evidence type="ECO:0000313" key="4">
    <source>
        <dbReference type="Proteomes" id="UP000315369"/>
    </source>
</evidence>
<name>A0A540X651_9BACT</name>
<evidence type="ECO:0000256" key="2">
    <source>
        <dbReference type="SAM" id="SignalP"/>
    </source>
</evidence>
<evidence type="ECO:0000313" key="3">
    <source>
        <dbReference type="EMBL" id="TQF16746.1"/>
    </source>
</evidence>
<sequence length="359" mass="38456">MSPRFVSRRPLSWGVRLSPLCLLWSLSVGCDSPTSSVEESPPALDSASASSVTNPPEPEYPDDGLPPLTLAVVQSPAGDAVTAPVLTTLRAPDDVTVEFIQVDEESIAVAVGGPETSTTSINRVMTQMSAAASPAALYLALSPTGTVVPRTLQAHSDVVVAAGNWKQGSTSPSVSEPALGSGAPRSLGTCGGLKAGGQGTMHDNAGRCEDWHRDIDEVTEWISTDMIGYGAYVRAINGGVFWDIQKRNCLKSWCDWGVLFKKTIPQGHVWYFPYVNVNNDFKAHSRATTLNNNGVHQHHVSTCSDWKTRTNWLSSLAGGCFINFQQTNLYCNSQSYEGLDPNYIWTPFSAGGNGTPFGC</sequence>
<dbReference type="AlphaFoldDB" id="A0A540X651"/>
<dbReference type="PROSITE" id="PS51257">
    <property type="entry name" value="PROKAR_LIPOPROTEIN"/>
    <property type="match status" value="1"/>
</dbReference>
<evidence type="ECO:0008006" key="5">
    <source>
        <dbReference type="Google" id="ProtNLM"/>
    </source>
</evidence>
<accession>A0A540X651</accession>
<feature type="signal peptide" evidence="2">
    <location>
        <begin position="1"/>
        <end position="30"/>
    </location>
</feature>